<dbReference type="Gramene" id="ERN03706">
    <property type="protein sequence ID" value="ERN03706"/>
    <property type="gene ID" value="AMTR_s00203p00028810"/>
</dbReference>
<sequence length="87" mass="9671">MAMVSVSSTMCSRSDISHEDKDKYDNLDLSIVSSLLKVFDCERTVPQTDTTATSIRKAMKSANPLSIKKYLHAISDTPYTNLIQIEA</sequence>
<protein>
    <submittedName>
        <fullName evidence="1">Uncharacterized protein</fullName>
    </submittedName>
</protein>
<keyword evidence="2" id="KW-1185">Reference proteome</keyword>
<dbReference type="Proteomes" id="UP000017836">
    <property type="component" value="Unassembled WGS sequence"/>
</dbReference>
<dbReference type="EMBL" id="KI394332">
    <property type="protein sequence ID" value="ERN03706.1"/>
    <property type="molecule type" value="Genomic_DNA"/>
</dbReference>
<proteinExistence type="predicted"/>
<evidence type="ECO:0000313" key="1">
    <source>
        <dbReference type="EMBL" id="ERN03706.1"/>
    </source>
</evidence>
<organism evidence="1 2">
    <name type="scientific">Amborella trichopoda</name>
    <dbReference type="NCBI Taxonomy" id="13333"/>
    <lineage>
        <taxon>Eukaryota</taxon>
        <taxon>Viridiplantae</taxon>
        <taxon>Streptophyta</taxon>
        <taxon>Embryophyta</taxon>
        <taxon>Tracheophyta</taxon>
        <taxon>Spermatophyta</taxon>
        <taxon>Magnoliopsida</taxon>
        <taxon>Amborellales</taxon>
        <taxon>Amborellaceae</taxon>
        <taxon>Amborella</taxon>
    </lineage>
</organism>
<dbReference type="HOGENOM" id="CLU_2486381_0_0_1"/>
<reference evidence="2" key="1">
    <citation type="journal article" date="2013" name="Science">
        <title>The Amborella genome and the evolution of flowering plants.</title>
        <authorList>
            <consortium name="Amborella Genome Project"/>
        </authorList>
    </citation>
    <scope>NUCLEOTIDE SEQUENCE [LARGE SCALE GENOMIC DNA]</scope>
</reference>
<evidence type="ECO:0000313" key="2">
    <source>
        <dbReference type="Proteomes" id="UP000017836"/>
    </source>
</evidence>
<name>W1P801_AMBTC</name>
<accession>W1P801</accession>
<gene>
    <name evidence="1" type="ORF">AMTR_s00203p00028810</name>
</gene>
<dbReference type="AlphaFoldDB" id="W1P801"/>